<dbReference type="AlphaFoldDB" id="A0AB39BJK1"/>
<feature type="region of interest" description="Disordered" evidence="1">
    <location>
        <begin position="1"/>
        <end position="51"/>
    </location>
</feature>
<feature type="compositionally biased region" description="Acidic residues" evidence="1">
    <location>
        <begin position="1"/>
        <end position="20"/>
    </location>
</feature>
<name>A0AB39BJK1_9MICO</name>
<accession>A0AB39BJK1</accession>
<keyword evidence="2" id="KW-0472">Membrane</keyword>
<organism evidence="3">
    <name type="scientific">Herbiconiux sp. A18JL235</name>
    <dbReference type="NCBI Taxonomy" id="3152363"/>
    <lineage>
        <taxon>Bacteria</taxon>
        <taxon>Bacillati</taxon>
        <taxon>Actinomycetota</taxon>
        <taxon>Actinomycetes</taxon>
        <taxon>Micrococcales</taxon>
        <taxon>Microbacteriaceae</taxon>
        <taxon>Herbiconiux</taxon>
    </lineage>
</organism>
<evidence type="ECO:0000256" key="2">
    <source>
        <dbReference type="SAM" id="Phobius"/>
    </source>
</evidence>
<keyword evidence="2" id="KW-0812">Transmembrane</keyword>
<dbReference type="EMBL" id="CP162511">
    <property type="protein sequence ID" value="XDI06600.1"/>
    <property type="molecule type" value="Genomic_DNA"/>
</dbReference>
<proteinExistence type="predicted"/>
<reference evidence="3" key="1">
    <citation type="submission" date="2024-05" db="EMBL/GenBank/DDBJ databases">
        <title>Herbiconiux sp. A18JL235.</title>
        <authorList>
            <person name="Zhang G."/>
        </authorList>
    </citation>
    <scope>NUCLEOTIDE SEQUENCE</scope>
    <source>
        <strain evidence="3">A18JL235</strain>
    </source>
</reference>
<dbReference type="RefSeq" id="WP_368498979.1">
    <property type="nucleotide sequence ID" value="NZ_CP162511.1"/>
</dbReference>
<feature type="transmembrane region" description="Helical" evidence="2">
    <location>
        <begin position="147"/>
        <end position="165"/>
    </location>
</feature>
<sequence>MSDPRDDDEDALGWAGDDDPTLAPVGVPARRPASDAVTGAAEAAAPRKTVLDEAEEAEDRAVESELAAAEAESAQLSSAALIGYGVIGGVYLLFTIGWIVSFARYEQPIDVDFTVLSHRIAQSLAVAAAPLWFVATLLLTQRKDVRWAFVWLVVGVLVLVPWPFLMGV</sequence>
<protein>
    <submittedName>
        <fullName evidence="3">DNA polymerase III subunit gamma/tau</fullName>
    </submittedName>
</protein>
<feature type="transmembrane region" description="Helical" evidence="2">
    <location>
        <begin position="120"/>
        <end position="140"/>
    </location>
</feature>
<feature type="transmembrane region" description="Helical" evidence="2">
    <location>
        <begin position="81"/>
        <end position="100"/>
    </location>
</feature>
<gene>
    <name evidence="3" type="ORF">ABFY20_05740</name>
</gene>
<keyword evidence="2" id="KW-1133">Transmembrane helix</keyword>
<evidence type="ECO:0000313" key="3">
    <source>
        <dbReference type="EMBL" id="XDI06600.1"/>
    </source>
</evidence>
<evidence type="ECO:0000256" key="1">
    <source>
        <dbReference type="SAM" id="MobiDB-lite"/>
    </source>
</evidence>